<protein>
    <submittedName>
        <fullName evidence="1">Uncharacterized protein</fullName>
    </submittedName>
</protein>
<reference evidence="1" key="1">
    <citation type="submission" date="2021-01" db="EMBL/GenBank/DDBJ databases">
        <authorList>
            <person name="Corre E."/>
            <person name="Pelletier E."/>
            <person name="Niang G."/>
            <person name="Scheremetjew M."/>
            <person name="Finn R."/>
            <person name="Kale V."/>
            <person name="Holt S."/>
            <person name="Cochrane G."/>
            <person name="Meng A."/>
            <person name="Brown T."/>
            <person name="Cohen L."/>
        </authorList>
    </citation>
    <scope>NUCLEOTIDE SEQUENCE</scope>
    <source>
        <strain evidence="1">CCMP 410</strain>
    </source>
</reference>
<sequence>MTKENLRAFTSGEVAALCPSVTDATVERLMHELRTMTANNRSTKEWLRLATFEPHSWLQVKPQCLDEAEYLLHQYTCFEVAAESQQAIQQHLTVAHTIKRKEIQTQITKDSQARGLTTVPPFGLLADMSDAPSTRCTTRLDRSLSSAGSLGEQI</sequence>
<evidence type="ECO:0000313" key="1">
    <source>
        <dbReference type="EMBL" id="CAD9273392.1"/>
    </source>
</evidence>
<organism evidence="1">
    <name type="scientific">Grammatophora oceanica</name>
    <dbReference type="NCBI Taxonomy" id="210454"/>
    <lineage>
        <taxon>Eukaryota</taxon>
        <taxon>Sar</taxon>
        <taxon>Stramenopiles</taxon>
        <taxon>Ochrophyta</taxon>
        <taxon>Bacillariophyta</taxon>
        <taxon>Fragilariophyceae</taxon>
        <taxon>Fragilariophycidae</taxon>
        <taxon>Rhabdonematales</taxon>
        <taxon>Grammatophoraceae</taxon>
        <taxon>Grammatophora</taxon>
    </lineage>
</organism>
<name>A0A7S1UN98_9STRA</name>
<accession>A0A7S1UN98</accession>
<dbReference type="EMBL" id="HBGK01004382">
    <property type="protein sequence ID" value="CAD9273392.1"/>
    <property type="molecule type" value="Transcribed_RNA"/>
</dbReference>
<proteinExistence type="predicted"/>
<gene>
    <name evidence="1" type="ORF">GOCE00092_LOCUS2299</name>
</gene>
<dbReference type="AlphaFoldDB" id="A0A7S1UN98"/>